<gene>
    <name evidence="3" type="ORF">ACFO3E_14435</name>
</gene>
<sequence>MPFLNRLAGLRTLWSDARGNALMLTALALPVAIGAAGLGVHTMQLAHVKRELQREADSAAMAGAYSLYQDQTNSTATAQANKALTQNPLVPSATATITPGAYTSGSTTYASAMYVRLVSTQPTPLMALFGRSTSDVAAEARAAVVSDGKVCFFAKESGNNTGITFAGNSTLDLGCGAGTNSIATNAVNVNGQPTVRVSPIVAMGGIPSSTAYASGTLLMPNHAALTDPLAGNNYDPSTSDVSNGACKINNNTWKVIDVPSGTTDDGSTHPPGCYGTINVQGNLTLSSGTYYLANGANNAGLQVGAQGHLTCSGCTFVLTSTTPNNANSFATMDINGGAEVDLTQSTSGTYNGITIYRDSRAAASNQCCQINGNSNSTLSGAFYFPNDTLTFNGTSGMSLNCFQMVALRLSFSGNATITNTCDLPGGNNKWSLTAVRLIG</sequence>
<keyword evidence="1" id="KW-0812">Transmembrane</keyword>
<reference evidence="4" key="1">
    <citation type="journal article" date="2019" name="Int. J. Syst. Evol. Microbiol.">
        <title>The Global Catalogue of Microorganisms (GCM) 10K type strain sequencing project: providing services to taxonomists for standard genome sequencing and annotation.</title>
        <authorList>
            <consortium name="The Broad Institute Genomics Platform"/>
            <consortium name="The Broad Institute Genome Sequencing Center for Infectious Disease"/>
            <person name="Wu L."/>
            <person name="Ma J."/>
        </authorList>
    </citation>
    <scope>NUCLEOTIDE SEQUENCE [LARGE SCALE GENOMIC DNA]</scope>
    <source>
        <strain evidence="4">NBRC 103632</strain>
    </source>
</reference>
<evidence type="ECO:0000259" key="2">
    <source>
        <dbReference type="Pfam" id="PF13400"/>
    </source>
</evidence>
<organism evidence="3 4">
    <name type="scientific">Sphingobium tyrosinilyticum</name>
    <dbReference type="NCBI Taxonomy" id="2715436"/>
    <lineage>
        <taxon>Bacteria</taxon>
        <taxon>Pseudomonadati</taxon>
        <taxon>Pseudomonadota</taxon>
        <taxon>Alphaproteobacteria</taxon>
        <taxon>Sphingomonadales</taxon>
        <taxon>Sphingomonadaceae</taxon>
        <taxon>Sphingobium</taxon>
    </lineage>
</organism>
<dbReference type="EMBL" id="JBHSFZ010000030">
    <property type="protein sequence ID" value="MFC4595381.1"/>
    <property type="molecule type" value="Genomic_DNA"/>
</dbReference>
<evidence type="ECO:0000256" key="1">
    <source>
        <dbReference type="SAM" id="Phobius"/>
    </source>
</evidence>
<accession>A0ABV9F3Q5</accession>
<dbReference type="Pfam" id="PF13400">
    <property type="entry name" value="Tad"/>
    <property type="match status" value="1"/>
</dbReference>
<dbReference type="InterPro" id="IPR028087">
    <property type="entry name" value="Tad_N"/>
</dbReference>
<protein>
    <submittedName>
        <fullName evidence="3">Pilus assembly protein TadG-related protein</fullName>
    </submittedName>
</protein>
<keyword evidence="1" id="KW-0472">Membrane</keyword>
<evidence type="ECO:0000313" key="3">
    <source>
        <dbReference type="EMBL" id="MFC4595381.1"/>
    </source>
</evidence>
<comment type="caution">
    <text evidence="3">The sequence shown here is derived from an EMBL/GenBank/DDBJ whole genome shotgun (WGS) entry which is preliminary data.</text>
</comment>
<feature type="domain" description="Putative Flp pilus-assembly TadG-like N-terminal" evidence="2">
    <location>
        <begin position="19"/>
        <end position="64"/>
    </location>
</feature>
<dbReference type="RefSeq" id="WP_066525814.1">
    <property type="nucleotide sequence ID" value="NZ_JBHSFZ010000030.1"/>
</dbReference>
<name>A0ABV9F3Q5_9SPHN</name>
<proteinExistence type="predicted"/>
<keyword evidence="4" id="KW-1185">Reference proteome</keyword>
<dbReference type="Proteomes" id="UP001595957">
    <property type="component" value="Unassembled WGS sequence"/>
</dbReference>
<evidence type="ECO:0000313" key="4">
    <source>
        <dbReference type="Proteomes" id="UP001595957"/>
    </source>
</evidence>
<keyword evidence="1" id="KW-1133">Transmembrane helix</keyword>
<feature type="transmembrane region" description="Helical" evidence="1">
    <location>
        <begin position="20"/>
        <end position="40"/>
    </location>
</feature>